<dbReference type="Gene3D" id="3.30.1370.110">
    <property type="match status" value="1"/>
</dbReference>
<dbReference type="Pfam" id="PF01713">
    <property type="entry name" value="Smr"/>
    <property type="match status" value="1"/>
</dbReference>
<feature type="domain" description="Smr" evidence="2">
    <location>
        <begin position="62"/>
        <end position="135"/>
    </location>
</feature>
<feature type="compositionally biased region" description="Basic residues" evidence="1">
    <location>
        <begin position="1"/>
        <end position="10"/>
    </location>
</feature>
<dbReference type="InterPro" id="IPR036063">
    <property type="entry name" value="Smr_dom_sf"/>
</dbReference>
<dbReference type="Proteomes" id="UP000230292">
    <property type="component" value="Unassembled WGS sequence"/>
</dbReference>
<evidence type="ECO:0000313" key="4">
    <source>
        <dbReference type="Proteomes" id="UP000230292"/>
    </source>
</evidence>
<comment type="caution">
    <text evidence="3">The sequence shown here is derived from an EMBL/GenBank/DDBJ whole genome shotgun (WGS) entry which is preliminary data.</text>
</comment>
<gene>
    <name evidence="3" type="ORF">COW24_02085</name>
</gene>
<feature type="region of interest" description="Disordered" evidence="1">
    <location>
        <begin position="1"/>
        <end position="29"/>
    </location>
</feature>
<organism evidence="3 4">
    <name type="scientific">Candidatus Kerfeldbacteria bacterium CG15_BIG_FIL_POST_REV_8_21_14_020_45_12</name>
    <dbReference type="NCBI Taxonomy" id="2014247"/>
    <lineage>
        <taxon>Bacteria</taxon>
        <taxon>Candidatus Kerfeldiibacteriota</taxon>
    </lineage>
</organism>
<reference evidence="3 4" key="1">
    <citation type="submission" date="2017-09" db="EMBL/GenBank/DDBJ databases">
        <title>Depth-based differentiation of microbial function through sediment-hosted aquifers and enrichment of novel symbionts in the deep terrestrial subsurface.</title>
        <authorList>
            <person name="Probst A.J."/>
            <person name="Ladd B."/>
            <person name="Jarett J.K."/>
            <person name="Geller-Mcgrath D.E."/>
            <person name="Sieber C.M."/>
            <person name="Emerson J.B."/>
            <person name="Anantharaman K."/>
            <person name="Thomas B.C."/>
            <person name="Malmstrom R."/>
            <person name="Stieglmeier M."/>
            <person name="Klingl A."/>
            <person name="Woyke T."/>
            <person name="Ryan C.M."/>
            <person name="Banfield J.F."/>
        </authorList>
    </citation>
    <scope>NUCLEOTIDE SEQUENCE [LARGE SCALE GENOMIC DNA]</scope>
    <source>
        <strain evidence="3">CG15_BIG_FIL_POST_REV_8_21_14_020_45_12</strain>
    </source>
</reference>
<evidence type="ECO:0000259" key="2">
    <source>
        <dbReference type="PROSITE" id="PS50828"/>
    </source>
</evidence>
<accession>A0A2M7H4B4</accession>
<proteinExistence type="predicted"/>
<evidence type="ECO:0000256" key="1">
    <source>
        <dbReference type="SAM" id="MobiDB-lite"/>
    </source>
</evidence>
<dbReference type="PROSITE" id="PS50828">
    <property type="entry name" value="SMR"/>
    <property type="match status" value="1"/>
</dbReference>
<evidence type="ECO:0000313" key="3">
    <source>
        <dbReference type="EMBL" id="PIW37070.1"/>
    </source>
</evidence>
<sequence>MKRREQRGRRGNLNQPVNEPWQAPPKAERLQKKHNEERLALKDEPIETQLAVASLDRNLPMVDLHGLTTEDVVFEVDQIISQNPGECVRIIYGAGTGALARAVMQYLHRISHGKGQRVLGFRQDAHTHSVVLKVAGDDK</sequence>
<protein>
    <recommendedName>
        <fullName evidence="2">Smr domain-containing protein</fullName>
    </recommendedName>
</protein>
<dbReference type="AlphaFoldDB" id="A0A2M7H4B4"/>
<dbReference type="InterPro" id="IPR002625">
    <property type="entry name" value="Smr_dom"/>
</dbReference>
<name>A0A2M7H4B4_9BACT</name>
<dbReference type="EMBL" id="PFGC01000027">
    <property type="protein sequence ID" value="PIW37070.1"/>
    <property type="molecule type" value="Genomic_DNA"/>
</dbReference>
<dbReference type="SUPFAM" id="SSF160443">
    <property type="entry name" value="SMR domain-like"/>
    <property type="match status" value="1"/>
</dbReference>